<name>A0ABQ6V3N3_9MICO</name>
<dbReference type="EMBL" id="WAAO01000003">
    <property type="protein sequence ID" value="KAB1862481.1"/>
    <property type="molecule type" value="Genomic_DNA"/>
</dbReference>
<accession>A0ABQ6V3N3</accession>
<dbReference type="EC" id="3.1.3.48" evidence="1"/>
<gene>
    <name evidence="3" type="ORF">F6A08_15815</name>
</gene>
<dbReference type="InterPro" id="IPR023485">
    <property type="entry name" value="Ptyr_pPase"/>
</dbReference>
<dbReference type="PANTHER" id="PTHR11717">
    <property type="entry name" value="LOW MOLECULAR WEIGHT PROTEIN TYROSINE PHOSPHATASE"/>
    <property type="match status" value="1"/>
</dbReference>
<dbReference type="Pfam" id="PF01451">
    <property type="entry name" value="LMWPc"/>
    <property type="match status" value="1"/>
</dbReference>
<keyword evidence="4" id="KW-1185">Reference proteome</keyword>
<dbReference type="SMART" id="SM00226">
    <property type="entry name" value="LMWPc"/>
    <property type="match status" value="1"/>
</dbReference>
<evidence type="ECO:0000256" key="1">
    <source>
        <dbReference type="ARBA" id="ARBA00013064"/>
    </source>
</evidence>
<organism evidence="3 4">
    <name type="scientific">Microbacterium algeriense</name>
    <dbReference type="NCBI Taxonomy" id="2615184"/>
    <lineage>
        <taxon>Bacteria</taxon>
        <taxon>Bacillati</taxon>
        <taxon>Actinomycetota</taxon>
        <taxon>Actinomycetes</taxon>
        <taxon>Micrococcales</taxon>
        <taxon>Microbacteriaceae</taxon>
        <taxon>Microbacterium</taxon>
    </lineage>
</organism>
<proteinExistence type="predicted"/>
<dbReference type="InterPro" id="IPR036196">
    <property type="entry name" value="Ptyr_pPase_sf"/>
</dbReference>
<dbReference type="SUPFAM" id="SSF52788">
    <property type="entry name" value="Phosphotyrosine protein phosphatases I"/>
    <property type="match status" value="1"/>
</dbReference>
<dbReference type="PANTHER" id="PTHR11717:SF7">
    <property type="entry name" value="LOW MOLECULAR WEIGHT PHOSPHOTYROSINE PROTEIN PHOSPHATASE"/>
    <property type="match status" value="1"/>
</dbReference>
<evidence type="ECO:0000259" key="2">
    <source>
        <dbReference type="SMART" id="SM00226"/>
    </source>
</evidence>
<evidence type="ECO:0000313" key="4">
    <source>
        <dbReference type="Proteomes" id="UP000478836"/>
    </source>
</evidence>
<evidence type="ECO:0000313" key="3">
    <source>
        <dbReference type="EMBL" id="KAB1862481.1"/>
    </source>
</evidence>
<feature type="domain" description="Phosphotyrosine protein phosphatase I" evidence="2">
    <location>
        <begin position="12"/>
        <end position="150"/>
    </location>
</feature>
<dbReference type="Proteomes" id="UP000478836">
    <property type="component" value="Unassembled WGS sequence"/>
</dbReference>
<reference evidence="4" key="1">
    <citation type="submission" date="2019-09" db="EMBL/GenBank/DDBJ databases">
        <title>Whole genome sequencing of Microbacterium maritypicum.</title>
        <authorList>
            <person name="Lenchi N."/>
        </authorList>
    </citation>
    <scope>NUCLEOTIDE SEQUENCE [LARGE SCALE GENOMIC DNA]</scope>
    <source>
        <strain evidence="4">G1</strain>
    </source>
</reference>
<dbReference type="Gene3D" id="3.40.50.2300">
    <property type="match status" value="1"/>
</dbReference>
<sequence length="224" mass="23980">MPVPHRGEHVTHRLIFVCEANICRSPLMEQALRARVDAESWEISSAGTRVGPGDLPMCEVSAEIAAASGADTAAHRSTAIDVGDLQAADLVLTASRAERSVVAQLVPEARSRTFTLREAVHLGADPLDPDELAVVAAFSAASAADDLAAYASALHHRRGFVQPPSSGRTLFGKRRPHPFDIPDAHHGSAREHRAMLERTALDIAELERQLDAFLVPPATGRAAR</sequence>
<dbReference type="InterPro" id="IPR050438">
    <property type="entry name" value="LMW_PTPase"/>
</dbReference>
<protein>
    <recommendedName>
        <fullName evidence="1">protein-tyrosine-phosphatase</fullName>
        <ecNumber evidence="1">3.1.3.48</ecNumber>
    </recommendedName>
</protein>
<comment type="caution">
    <text evidence="3">The sequence shown here is derived from an EMBL/GenBank/DDBJ whole genome shotgun (WGS) entry which is preliminary data.</text>
</comment>